<dbReference type="AlphaFoldDB" id="A0A9E7F688"/>
<sequence length="308" mass="34353">SPLPSSPFPTPLLSIAGGSRWDAATDRSGGGETMGTLGMAIYTVGYWIRPGHRSPRLPPPGRLPLPRRTMQLPPTSSRDWHGMWVCAVCHAHMQIWTDDKAQQALLVVLVSDWHGDANSIRVGTGTNIRDDSLVHVAKSNPSGKVCQCVILISVCPGSINVYFDSGYEEDIPAFVGMMGWLWKSMEWLLAEPLLYYYRLLGWLYSSGSSQKKRAFISQSATDYCNLAQAHAVENAKPFDEVEFEKVLRKKFARRDEENDSMLGVVREVPPELILPDNIPLTNLPSLLNRFRSGGMVNLLRWTGVERNV</sequence>
<dbReference type="OrthoDB" id="25818at2759"/>
<proteinExistence type="predicted"/>
<evidence type="ECO:0000313" key="2">
    <source>
        <dbReference type="Proteomes" id="UP001055439"/>
    </source>
</evidence>
<reference evidence="1" key="1">
    <citation type="submission" date="2022-05" db="EMBL/GenBank/DDBJ databases">
        <title>The Musa troglodytarum L. genome provides insights into the mechanism of non-climacteric behaviour and enrichment of carotenoids.</title>
        <authorList>
            <person name="Wang J."/>
        </authorList>
    </citation>
    <scope>NUCLEOTIDE SEQUENCE</scope>
    <source>
        <tissue evidence="1">Leaf</tissue>
    </source>
</reference>
<dbReference type="Proteomes" id="UP001055439">
    <property type="component" value="Chromosome 2"/>
</dbReference>
<dbReference type="InterPro" id="IPR050484">
    <property type="entry name" value="Transf_Hexapept/Carb_Anhydrase"/>
</dbReference>
<dbReference type="PANTHER" id="PTHR13061:SF50">
    <property type="entry name" value="GAMMA CARBONIC ANHYDRASE 1, MITOCHONDRIAL"/>
    <property type="match status" value="1"/>
</dbReference>
<keyword evidence="1" id="KW-0808">Transferase</keyword>
<feature type="non-terminal residue" evidence="1">
    <location>
        <position position="1"/>
    </location>
</feature>
<protein>
    <submittedName>
        <fullName evidence="1">Bacterial transferase hexapeptide domain containing protein</fullName>
    </submittedName>
</protein>
<dbReference type="GO" id="GO:0016740">
    <property type="term" value="F:transferase activity"/>
    <property type="evidence" value="ECO:0007669"/>
    <property type="project" value="UniProtKB-KW"/>
</dbReference>
<keyword evidence="2" id="KW-1185">Reference proteome</keyword>
<dbReference type="PANTHER" id="PTHR13061">
    <property type="entry name" value="DYNACTIN SUBUNIT P25"/>
    <property type="match status" value="1"/>
</dbReference>
<organism evidence="1 2">
    <name type="scientific">Musa troglodytarum</name>
    <name type="common">fe'i banana</name>
    <dbReference type="NCBI Taxonomy" id="320322"/>
    <lineage>
        <taxon>Eukaryota</taxon>
        <taxon>Viridiplantae</taxon>
        <taxon>Streptophyta</taxon>
        <taxon>Embryophyta</taxon>
        <taxon>Tracheophyta</taxon>
        <taxon>Spermatophyta</taxon>
        <taxon>Magnoliopsida</taxon>
        <taxon>Liliopsida</taxon>
        <taxon>Zingiberales</taxon>
        <taxon>Musaceae</taxon>
        <taxon>Musa</taxon>
    </lineage>
</organism>
<accession>A0A9E7F688</accession>
<gene>
    <name evidence="1" type="ORF">MUK42_27107</name>
</gene>
<evidence type="ECO:0000313" key="1">
    <source>
        <dbReference type="EMBL" id="URD90685.1"/>
    </source>
</evidence>
<dbReference type="EMBL" id="CP097504">
    <property type="protein sequence ID" value="URD90685.1"/>
    <property type="molecule type" value="Genomic_DNA"/>
</dbReference>
<name>A0A9E7F688_9LILI</name>